<protein>
    <submittedName>
        <fullName evidence="1">Uncharacterized protein</fullName>
    </submittedName>
</protein>
<dbReference type="STRING" id="208445.SAMN04489727_8616"/>
<dbReference type="AlphaFoldDB" id="A0A1H5C6S8"/>
<dbReference type="RefSeq" id="WP_091317919.1">
    <property type="nucleotide sequence ID" value="NZ_FNSO01000004.1"/>
</dbReference>
<keyword evidence="2" id="KW-1185">Reference proteome</keyword>
<organism evidence="1 2">
    <name type="scientific">Amycolatopsis tolypomycina</name>
    <dbReference type="NCBI Taxonomy" id="208445"/>
    <lineage>
        <taxon>Bacteria</taxon>
        <taxon>Bacillati</taxon>
        <taxon>Actinomycetota</taxon>
        <taxon>Actinomycetes</taxon>
        <taxon>Pseudonocardiales</taxon>
        <taxon>Pseudonocardiaceae</taxon>
        <taxon>Amycolatopsis</taxon>
    </lineage>
</organism>
<dbReference type="OrthoDB" id="3405537at2"/>
<evidence type="ECO:0000313" key="2">
    <source>
        <dbReference type="Proteomes" id="UP000199622"/>
    </source>
</evidence>
<proteinExistence type="predicted"/>
<evidence type="ECO:0000313" key="1">
    <source>
        <dbReference type="EMBL" id="SED62104.1"/>
    </source>
</evidence>
<gene>
    <name evidence="1" type="ORF">SAMN04489727_8616</name>
</gene>
<dbReference type="EMBL" id="FNSO01000004">
    <property type="protein sequence ID" value="SED62104.1"/>
    <property type="molecule type" value="Genomic_DNA"/>
</dbReference>
<reference evidence="2" key="1">
    <citation type="submission" date="2016-10" db="EMBL/GenBank/DDBJ databases">
        <authorList>
            <person name="Varghese N."/>
            <person name="Submissions S."/>
        </authorList>
    </citation>
    <scope>NUCLEOTIDE SEQUENCE [LARGE SCALE GENOMIC DNA]</scope>
    <source>
        <strain evidence="2">DSM 44544</strain>
    </source>
</reference>
<dbReference type="Proteomes" id="UP000199622">
    <property type="component" value="Unassembled WGS sequence"/>
</dbReference>
<sequence length="123" mass="13143">MSSPQVADISTSAIAVLLHAQREHGIITALLTHTDADQPRWLFPGGLPGRPARDALYRALSTPAHPPPPRPQAALAALATDLPAAVLANLLDLNINTANAWAVYAQYDWTTYLAACTRAQRSP</sequence>
<name>A0A1H5C6S8_9PSEU</name>
<accession>A0A1H5C6S8</accession>